<name>X1GWN3_9ZZZZ</name>
<sequence>EISKINETESIDIKTLNPASDFLIFELKPVKNRRYPDTTLLIKASAMEWETIDFQIEHIIEQLEGPQVFSEIVVITDRFKGPFLRQYTKPNHIEFENKLIILKDQGYIDKIVFAPLEKKVIEKLFKKWFGYTVEESHCQNQQHLYTTLYGFETCKSDYILQLDSDCIIARINRDVDYLEDMIEIFNKDKKAITVAFNIAKRETKEYHITISNM</sequence>
<gene>
    <name evidence="1" type="ORF">S03H2_31335</name>
</gene>
<dbReference type="SUPFAM" id="SSF53448">
    <property type="entry name" value="Nucleotide-diphospho-sugar transferases"/>
    <property type="match status" value="1"/>
</dbReference>
<accession>X1GWN3</accession>
<dbReference type="EMBL" id="BARU01018994">
    <property type="protein sequence ID" value="GAH61557.1"/>
    <property type="molecule type" value="Genomic_DNA"/>
</dbReference>
<proteinExistence type="predicted"/>
<feature type="non-terminal residue" evidence="1">
    <location>
        <position position="1"/>
    </location>
</feature>
<organism evidence="1">
    <name type="scientific">marine sediment metagenome</name>
    <dbReference type="NCBI Taxonomy" id="412755"/>
    <lineage>
        <taxon>unclassified sequences</taxon>
        <taxon>metagenomes</taxon>
        <taxon>ecological metagenomes</taxon>
    </lineage>
</organism>
<dbReference type="Gene3D" id="3.90.550.10">
    <property type="entry name" value="Spore Coat Polysaccharide Biosynthesis Protein SpsA, Chain A"/>
    <property type="match status" value="1"/>
</dbReference>
<evidence type="ECO:0000313" key="1">
    <source>
        <dbReference type="EMBL" id="GAH61557.1"/>
    </source>
</evidence>
<dbReference type="AlphaFoldDB" id="X1GWN3"/>
<protein>
    <submittedName>
        <fullName evidence="1">Uncharacterized protein</fullName>
    </submittedName>
</protein>
<dbReference type="InterPro" id="IPR029044">
    <property type="entry name" value="Nucleotide-diphossugar_trans"/>
</dbReference>
<comment type="caution">
    <text evidence="1">The sequence shown here is derived from an EMBL/GenBank/DDBJ whole genome shotgun (WGS) entry which is preliminary data.</text>
</comment>
<reference evidence="1" key="1">
    <citation type="journal article" date="2014" name="Front. Microbiol.">
        <title>High frequency of phylogenetically diverse reductive dehalogenase-homologous genes in deep subseafloor sedimentary metagenomes.</title>
        <authorList>
            <person name="Kawai M."/>
            <person name="Futagami T."/>
            <person name="Toyoda A."/>
            <person name="Takaki Y."/>
            <person name="Nishi S."/>
            <person name="Hori S."/>
            <person name="Arai W."/>
            <person name="Tsubouchi T."/>
            <person name="Morono Y."/>
            <person name="Uchiyama I."/>
            <person name="Ito T."/>
            <person name="Fujiyama A."/>
            <person name="Inagaki F."/>
            <person name="Takami H."/>
        </authorList>
    </citation>
    <scope>NUCLEOTIDE SEQUENCE</scope>
    <source>
        <strain evidence="1">Expedition CK06-06</strain>
    </source>
</reference>